<keyword evidence="2" id="KW-1185">Reference proteome</keyword>
<gene>
    <name evidence="1" type="ORF">NZH93_48305</name>
</gene>
<accession>A0A9X3AJY8</accession>
<organism evidence="1 2">
    <name type="scientific">Umezawaea endophytica</name>
    <dbReference type="NCBI Taxonomy" id="1654476"/>
    <lineage>
        <taxon>Bacteria</taxon>
        <taxon>Bacillati</taxon>
        <taxon>Actinomycetota</taxon>
        <taxon>Actinomycetes</taxon>
        <taxon>Pseudonocardiales</taxon>
        <taxon>Pseudonocardiaceae</taxon>
        <taxon>Umezawaea</taxon>
    </lineage>
</organism>
<sequence>MISAAAHGDAEAARQFLGDGLVAEELSTGARELVVAWLHGRGLTDAQIATRTHLSTYTAARIRARLRLPAHHAQTGGSFRGA</sequence>
<proteinExistence type="predicted"/>
<reference evidence="1" key="1">
    <citation type="submission" date="2022-08" db="EMBL/GenBank/DDBJ databases">
        <authorList>
            <person name="Tistechok S."/>
            <person name="Samborskyy M."/>
            <person name="Roman I."/>
        </authorList>
    </citation>
    <scope>NUCLEOTIDE SEQUENCE</scope>
    <source>
        <strain evidence="1">DSM 103496</strain>
    </source>
</reference>
<evidence type="ECO:0000313" key="1">
    <source>
        <dbReference type="EMBL" id="MCS7484681.1"/>
    </source>
</evidence>
<dbReference type="RefSeq" id="WP_259630127.1">
    <property type="nucleotide sequence ID" value="NZ_JANYMP010000051.1"/>
</dbReference>
<dbReference type="EMBL" id="JANYMP010000051">
    <property type="protein sequence ID" value="MCS7484681.1"/>
    <property type="molecule type" value="Genomic_DNA"/>
</dbReference>
<evidence type="ECO:0000313" key="2">
    <source>
        <dbReference type="Proteomes" id="UP001141259"/>
    </source>
</evidence>
<comment type="caution">
    <text evidence="1">The sequence shown here is derived from an EMBL/GenBank/DDBJ whole genome shotgun (WGS) entry which is preliminary data.</text>
</comment>
<name>A0A9X3AJY8_9PSEU</name>
<dbReference type="AlphaFoldDB" id="A0A9X3AJY8"/>
<protein>
    <submittedName>
        <fullName evidence="1">Uncharacterized protein</fullName>
    </submittedName>
</protein>
<dbReference type="Proteomes" id="UP001141259">
    <property type="component" value="Unassembled WGS sequence"/>
</dbReference>